<evidence type="ECO:0000313" key="2">
    <source>
        <dbReference type="EMBL" id="KAG0126406.1"/>
    </source>
</evidence>
<dbReference type="EMBL" id="JADDUC020000001">
    <property type="protein sequence ID" value="KAI1243170.1"/>
    <property type="molecule type" value="Genomic_DNA"/>
</dbReference>
<accession>A0A835TZQ2</accession>
<dbReference type="Proteomes" id="UP000618051">
    <property type="component" value="Unassembled WGS sequence"/>
</dbReference>
<evidence type="ECO:0000256" key="1">
    <source>
        <dbReference type="SAM" id="MobiDB-lite"/>
    </source>
</evidence>
<feature type="region of interest" description="Disordered" evidence="1">
    <location>
        <begin position="234"/>
        <end position="264"/>
    </location>
</feature>
<comment type="caution">
    <text evidence="2">The sequence shown here is derived from an EMBL/GenBank/DDBJ whole genome shotgun (WGS) entry which is preliminary data.</text>
</comment>
<sequence>MAQIGFGCFPNKDLPQTATVFAFRQQYPMALKKPEKSPLSSQILGLNNLSRAPHEVPLSGCLRKNQKSTGFCLFSPDLLKHYTPVEMQTPAAAYAAPDWYSHCANLAGIEKPRSYVFSLPDYMVHREFMADDHHGNSYETRRRPFDFDTKSVWQREAEDKENAEKEKVKLPPISPKYPSRMPTVSTNKEFSGENKLSFPPMPPQRKSEAVNFSKLISNGYATAWFQQCTGWEKKIEETSENSEHSEDSERSESPPASNELKPPFQGYNKIVGLVLSVTV</sequence>
<reference evidence="2" key="1">
    <citation type="submission" date="2020-10" db="EMBL/GenBank/DDBJ databases">
        <title>Feather gene expression reveals the developmental basis of iridescence in African starlings.</title>
        <authorList>
            <person name="Rubenstein D.R."/>
        </authorList>
    </citation>
    <scope>NUCLEOTIDE SEQUENCE</scope>
    <source>
        <strain evidence="2">SS15</strain>
        <tissue evidence="2">Liver</tissue>
    </source>
</reference>
<reference evidence="3" key="3">
    <citation type="submission" date="2022-01" db="EMBL/GenBank/DDBJ databases">
        <authorList>
            <person name="Rubenstein D.R."/>
        </authorList>
    </citation>
    <scope>NUCLEOTIDE SEQUENCE</scope>
    <source>
        <strain evidence="3">SS15</strain>
        <tissue evidence="3">Liver</tissue>
    </source>
</reference>
<dbReference type="Pfam" id="PF17662">
    <property type="entry name" value="DUF5524"/>
    <property type="match status" value="1"/>
</dbReference>
<dbReference type="PANTHER" id="PTHR31097">
    <property type="entry name" value="SI:DKEY-276J7.1"/>
    <property type="match status" value="1"/>
</dbReference>
<name>A0A835TZQ2_9PASS</name>
<feature type="compositionally biased region" description="Basic and acidic residues" evidence="1">
    <location>
        <begin position="234"/>
        <end position="252"/>
    </location>
</feature>
<dbReference type="InterPro" id="IPR040247">
    <property type="entry name" value="DUF5524"/>
</dbReference>
<dbReference type="OrthoDB" id="10012494at2759"/>
<dbReference type="AlphaFoldDB" id="A0A835TZQ2"/>
<keyword evidence="4" id="KW-1185">Reference proteome</keyword>
<feature type="region of interest" description="Disordered" evidence="1">
    <location>
        <begin position="157"/>
        <end position="204"/>
    </location>
</feature>
<proteinExistence type="predicted"/>
<gene>
    <name evidence="3" type="ORF">IHE44_0000753</name>
    <name evidence="2" type="ORF">IHE44_003964</name>
</gene>
<organism evidence="2">
    <name type="scientific">Lamprotornis superbus</name>
    <dbReference type="NCBI Taxonomy" id="245042"/>
    <lineage>
        <taxon>Eukaryota</taxon>
        <taxon>Metazoa</taxon>
        <taxon>Chordata</taxon>
        <taxon>Craniata</taxon>
        <taxon>Vertebrata</taxon>
        <taxon>Euteleostomi</taxon>
        <taxon>Archelosauria</taxon>
        <taxon>Archosauria</taxon>
        <taxon>Dinosauria</taxon>
        <taxon>Saurischia</taxon>
        <taxon>Theropoda</taxon>
        <taxon>Coelurosauria</taxon>
        <taxon>Aves</taxon>
        <taxon>Neognathae</taxon>
        <taxon>Neoaves</taxon>
        <taxon>Telluraves</taxon>
        <taxon>Australaves</taxon>
        <taxon>Passeriformes</taxon>
        <taxon>Sturnidae</taxon>
        <taxon>Lamprotornis</taxon>
    </lineage>
</organism>
<dbReference type="PANTHER" id="PTHR31097:SF2">
    <property type="entry name" value="CHROMOSOME 7 OPEN READING FRAME 57"/>
    <property type="match status" value="1"/>
</dbReference>
<evidence type="ECO:0000313" key="3">
    <source>
        <dbReference type="EMBL" id="KAI1243170.1"/>
    </source>
</evidence>
<protein>
    <submittedName>
        <fullName evidence="2">Uncharacterized protein</fullName>
    </submittedName>
</protein>
<evidence type="ECO:0000313" key="4">
    <source>
        <dbReference type="Proteomes" id="UP000618051"/>
    </source>
</evidence>
<feature type="compositionally biased region" description="Basic and acidic residues" evidence="1">
    <location>
        <begin position="157"/>
        <end position="169"/>
    </location>
</feature>
<dbReference type="EMBL" id="JADDUC010000018">
    <property type="protein sequence ID" value="KAG0126406.1"/>
    <property type="molecule type" value="Genomic_DNA"/>
</dbReference>
<reference evidence="3 4" key="2">
    <citation type="journal article" date="2021" name="J. Hered.">
        <title>Feather Gene Expression Elucidates the Developmental Basis of Plumage Iridescence in African Starlings.</title>
        <authorList>
            <person name="Rubenstein D.R."/>
            <person name="Corvelo A."/>
            <person name="MacManes M.D."/>
            <person name="Maia R."/>
            <person name="Narzisi G."/>
            <person name="Rousaki A."/>
            <person name="Vandenabeele P."/>
            <person name="Shawkey M.D."/>
            <person name="Solomon J."/>
        </authorList>
    </citation>
    <scope>NUCLEOTIDE SEQUENCE [LARGE SCALE GENOMIC DNA]</scope>
    <source>
        <strain evidence="3">SS15</strain>
    </source>
</reference>